<evidence type="ECO:0000313" key="2">
    <source>
        <dbReference type="EMBL" id="KAJ0227683.1"/>
    </source>
</evidence>
<evidence type="ECO:0000313" key="3">
    <source>
        <dbReference type="Proteomes" id="UP000235145"/>
    </source>
</evidence>
<organism evidence="2 3">
    <name type="scientific">Lactuca sativa</name>
    <name type="common">Garden lettuce</name>
    <dbReference type="NCBI Taxonomy" id="4236"/>
    <lineage>
        <taxon>Eukaryota</taxon>
        <taxon>Viridiplantae</taxon>
        <taxon>Streptophyta</taxon>
        <taxon>Embryophyta</taxon>
        <taxon>Tracheophyta</taxon>
        <taxon>Spermatophyta</taxon>
        <taxon>Magnoliopsida</taxon>
        <taxon>eudicotyledons</taxon>
        <taxon>Gunneridae</taxon>
        <taxon>Pentapetalae</taxon>
        <taxon>asterids</taxon>
        <taxon>campanulids</taxon>
        <taxon>Asterales</taxon>
        <taxon>Asteraceae</taxon>
        <taxon>Cichorioideae</taxon>
        <taxon>Cichorieae</taxon>
        <taxon>Lactucinae</taxon>
        <taxon>Lactuca</taxon>
    </lineage>
</organism>
<reference evidence="2 3" key="1">
    <citation type="journal article" date="2017" name="Nat. Commun.">
        <title>Genome assembly with in vitro proximity ligation data and whole-genome triplication in lettuce.</title>
        <authorList>
            <person name="Reyes-Chin-Wo S."/>
            <person name="Wang Z."/>
            <person name="Yang X."/>
            <person name="Kozik A."/>
            <person name="Arikit S."/>
            <person name="Song C."/>
            <person name="Xia L."/>
            <person name="Froenicke L."/>
            <person name="Lavelle D.O."/>
            <person name="Truco M.J."/>
            <person name="Xia R."/>
            <person name="Zhu S."/>
            <person name="Xu C."/>
            <person name="Xu H."/>
            <person name="Xu X."/>
            <person name="Cox K."/>
            <person name="Korf I."/>
            <person name="Meyers B.C."/>
            <person name="Michelmore R.W."/>
        </authorList>
    </citation>
    <scope>NUCLEOTIDE SEQUENCE [LARGE SCALE GENOMIC DNA]</scope>
    <source>
        <strain evidence="3">cv. Salinas</strain>
        <tissue evidence="2">Seedlings</tissue>
    </source>
</reference>
<keyword evidence="1" id="KW-1133">Transmembrane helix</keyword>
<dbReference type="Proteomes" id="UP000235145">
    <property type="component" value="Unassembled WGS sequence"/>
</dbReference>
<gene>
    <name evidence="2" type="ORF">LSAT_V11C100046750</name>
</gene>
<evidence type="ECO:0000256" key="1">
    <source>
        <dbReference type="SAM" id="Phobius"/>
    </source>
</evidence>
<name>A0A9R1WP36_LACSA</name>
<sequence length="148" mass="16825">MLSIRKKKEDFFSLSQYYLEDRYDLVKLIELIKKARPYAHLCFFFQGKDCALSAYELEGLSRLVTPGSDYLLGVVVAWFTAKVVLVTAVQLWMIELVSESGCEALNDMISRAESGRFVGAPWEEGYYMGGLRTGSHMMVIQRCQDSVV</sequence>
<comment type="caution">
    <text evidence="2">The sequence shown here is derived from an EMBL/GenBank/DDBJ whole genome shotgun (WGS) entry which is preliminary data.</text>
</comment>
<accession>A0A9R1WP36</accession>
<keyword evidence="1" id="KW-0472">Membrane</keyword>
<keyword evidence="1" id="KW-0812">Transmembrane</keyword>
<dbReference type="AlphaFoldDB" id="A0A9R1WP36"/>
<protein>
    <submittedName>
        <fullName evidence="2">Uncharacterized protein</fullName>
    </submittedName>
</protein>
<keyword evidence="3" id="KW-1185">Reference proteome</keyword>
<feature type="transmembrane region" description="Helical" evidence="1">
    <location>
        <begin position="70"/>
        <end position="93"/>
    </location>
</feature>
<dbReference type="EMBL" id="NBSK02000001">
    <property type="protein sequence ID" value="KAJ0227683.1"/>
    <property type="molecule type" value="Genomic_DNA"/>
</dbReference>
<proteinExistence type="predicted"/>